<reference evidence="2 3" key="1">
    <citation type="submission" date="2019-10" db="EMBL/GenBank/DDBJ databases">
        <title>New species of Slilvanegrellaceae.</title>
        <authorList>
            <person name="Pitt A."/>
            <person name="Hahn M.W."/>
        </authorList>
    </citation>
    <scope>NUCLEOTIDE SEQUENCE [LARGE SCALE GENOMIC DNA]</scope>
    <source>
        <strain evidence="2 3">SP-Ram-0.45-NSY-1</strain>
    </source>
</reference>
<keyword evidence="1" id="KW-0175">Coiled coil</keyword>
<comment type="caution">
    <text evidence="2">The sequence shown here is derived from an EMBL/GenBank/DDBJ whole genome shotgun (WGS) entry which is preliminary data.</text>
</comment>
<accession>A0A6N6VT05</accession>
<feature type="coiled-coil region" evidence="1">
    <location>
        <begin position="112"/>
        <end position="157"/>
    </location>
</feature>
<dbReference type="Proteomes" id="UP000437748">
    <property type="component" value="Unassembled WGS sequence"/>
</dbReference>
<organism evidence="2 3">
    <name type="scientific">Silvanigrella paludirubra</name>
    <dbReference type="NCBI Taxonomy" id="2499159"/>
    <lineage>
        <taxon>Bacteria</taxon>
        <taxon>Pseudomonadati</taxon>
        <taxon>Bdellovibrionota</taxon>
        <taxon>Oligoflexia</taxon>
        <taxon>Silvanigrellales</taxon>
        <taxon>Silvanigrellaceae</taxon>
        <taxon>Silvanigrella</taxon>
    </lineage>
</organism>
<dbReference type="AlphaFoldDB" id="A0A6N6VT05"/>
<dbReference type="RefSeq" id="WP_153420124.1">
    <property type="nucleotide sequence ID" value="NZ_WFLM01000003.1"/>
</dbReference>
<protein>
    <submittedName>
        <fullName evidence="2">Uncharacterized protein</fullName>
    </submittedName>
</protein>
<gene>
    <name evidence="2" type="ORF">GCL60_07975</name>
</gene>
<dbReference type="EMBL" id="WFLM01000003">
    <property type="protein sequence ID" value="KAB8038791.1"/>
    <property type="molecule type" value="Genomic_DNA"/>
</dbReference>
<evidence type="ECO:0000313" key="2">
    <source>
        <dbReference type="EMBL" id="KAB8038791.1"/>
    </source>
</evidence>
<evidence type="ECO:0000313" key="3">
    <source>
        <dbReference type="Proteomes" id="UP000437748"/>
    </source>
</evidence>
<name>A0A6N6VT05_9BACT</name>
<evidence type="ECO:0000256" key="1">
    <source>
        <dbReference type="SAM" id="Coils"/>
    </source>
</evidence>
<sequence length="178" mass="20875">MAQIFKNQKNLEQSLRRKKLDKPGKHALFLLSLFNQIAFTQEQDLSVTINGEEVLQAGLISDLNHFDNWKNKMVSLGIFILNNNEENVFKPSSFILNYIYKERNIPIGVNNNKNNSVLEENLKNEIKNLQEEILLLKEALKETNRRIERAAESWKLRSTFVLKKENERQALNAFPKRY</sequence>
<proteinExistence type="predicted"/>
<keyword evidence="3" id="KW-1185">Reference proteome</keyword>